<dbReference type="Proteomes" id="UP001307849">
    <property type="component" value="Unassembled WGS sequence"/>
</dbReference>
<reference evidence="2 3" key="1">
    <citation type="submission" date="2019-10" db="EMBL/GenBank/DDBJ databases">
        <authorList>
            <person name="Palmer J.M."/>
        </authorList>
    </citation>
    <scope>NUCLEOTIDE SEQUENCE [LARGE SCALE GENOMIC DNA]</scope>
    <source>
        <strain evidence="2 3">TWF506</strain>
    </source>
</reference>
<keyword evidence="3" id="KW-1185">Reference proteome</keyword>
<keyword evidence="1" id="KW-0732">Signal</keyword>
<sequence length="360" mass="37697">MKGFLLLALAAISSARNIPLVKRVCVADDCSNAVSDPNTPGLAKCSAYYIDAGLRATSTIFETVTSSTTATVFEVTSTSTSTNTDWPTRTITTTIQTTVLGTSTVDLTIRFTSSAVTETAVPEPYDAHCADSAGFISACNCLAGFVAPTTTTITVTYTTTETAATATSGIVALEIESAIATTTFTLTQTSTSATATATATATWISFKLRGNGGGHPGEYIGIANTGHPFSPIYPSFIDTTGTNSLDFDLNQANGVLKLSGTERKARLNNAVWPSTSATRVLYFTTPEAEEASSIFYAERNRPNSSLVGCTLTGYGLACGVSAYTVLGWLDVSETLVLATTSVSWTSAGRSQEFFEAVPYV</sequence>
<evidence type="ECO:0000256" key="1">
    <source>
        <dbReference type="SAM" id="SignalP"/>
    </source>
</evidence>
<feature type="chain" id="PRO_5042993176" evidence="1">
    <location>
        <begin position="16"/>
        <end position="360"/>
    </location>
</feature>
<organism evidence="2 3">
    <name type="scientific">Arthrobotrys conoides</name>
    <dbReference type="NCBI Taxonomy" id="74498"/>
    <lineage>
        <taxon>Eukaryota</taxon>
        <taxon>Fungi</taxon>
        <taxon>Dikarya</taxon>
        <taxon>Ascomycota</taxon>
        <taxon>Pezizomycotina</taxon>
        <taxon>Orbiliomycetes</taxon>
        <taxon>Orbiliales</taxon>
        <taxon>Orbiliaceae</taxon>
        <taxon>Arthrobotrys</taxon>
    </lineage>
</organism>
<feature type="signal peptide" evidence="1">
    <location>
        <begin position="1"/>
        <end position="15"/>
    </location>
</feature>
<evidence type="ECO:0000313" key="3">
    <source>
        <dbReference type="Proteomes" id="UP001307849"/>
    </source>
</evidence>
<comment type="caution">
    <text evidence="2">The sequence shown here is derived from an EMBL/GenBank/DDBJ whole genome shotgun (WGS) entry which is preliminary data.</text>
</comment>
<protein>
    <submittedName>
        <fullName evidence="2">Uncharacterized protein</fullName>
    </submittedName>
</protein>
<gene>
    <name evidence="2" type="ORF">TWF506_007743</name>
</gene>
<name>A0AAN8NF72_9PEZI</name>
<accession>A0AAN8NF72</accession>
<dbReference type="AlphaFoldDB" id="A0AAN8NF72"/>
<evidence type="ECO:0000313" key="2">
    <source>
        <dbReference type="EMBL" id="KAK6515407.1"/>
    </source>
</evidence>
<proteinExistence type="predicted"/>
<dbReference type="EMBL" id="JAVHJM010000004">
    <property type="protein sequence ID" value="KAK6515407.1"/>
    <property type="molecule type" value="Genomic_DNA"/>
</dbReference>